<dbReference type="OrthoDB" id="9803176at2"/>
<feature type="domain" description="CheW-like" evidence="14">
    <location>
        <begin position="612"/>
        <end position="747"/>
    </location>
</feature>
<dbReference type="PROSITE" id="PS50851">
    <property type="entry name" value="CHEW"/>
    <property type="match status" value="1"/>
</dbReference>
<keyword evidence="4" id="KW-0145">Chemotaxis</keyword>
<dbReference type="CDD" id="cd16916">
    <property type="entry name" value="HATPase_CheA-like"/>
    <property type="match status" value="1"/>
</dbReference>
<dbReference type="FunFam" id="3.30.565.10:FF:000016">
    <property type="entry name" value="Chemotaxis protein CheA, putative"/>
    <property type="match status" value="1"/>
</dbReference>
<dbReference type="Pfam" id="PF01627">
    <property type="entry name" value="Hpt"/>
    <property type="match status" value="1"/>
</dbReference>
<keyword evidence="10" id="KW-0902">Two-component regulatory system</keyword>
<evidence type="ECO:0000256" key="1">
    <source>
        <dbReference type="ARBA" id="ARBA00000085"/>
    </source>
</evidence>
<evidence type="ECO:0000256" key="12">
    <source>
        <dbReference type="PROSITE-ProRule" id="PRU00110"/>
    </source>
</evidence>
<dbReference type="Pfam" id="PF01584">
    <property type="entry name" value="CheW"/>
    <property type="match status" value="1"/>
</dbReference>
<dbReference type="EMBL" id="BJNV01000113">
    <property type="protein sequence ID" value="GEC97698.1"/>
    <property type="molecule type" value="Genomic_DNA"/>
</dbReference>
<organism evidence="16 17">
    <name type="scientific">Zoogloea ramigera</name>
    <dbReference type="NCBI Taxonomy" id="350"/>
    <lineage>
        <taxon>Bacteria</taxon>
        <taxon>Pseudomonadati</taxon>
        <taxon>Pseudomonadota</taxon>
        <taxon>Betaproteobacteria</taxon>
        <taxon>Rhodocyclales</taxon>
        <taxon>Zoogloeaceae</taxon>
        <taxon>Zoogloea</taxon>
    </lineage>
</organism>
<feature type="domain" description="HPt" evidence="15">
    <location>
        <begin position="1"/>
        <end position="105"/>
    </location>
</feature>
<keyword evidence="6" id="KW-0808">Transferase</keyword>
<evidence type="ECO:0000259" key="15">
    <source>
        <dbReference type="PROSITE" id="PS50894"/>
    </source>
</evidence>
<dbReference type="SUPFAM" id="SSF47384">
    <property type="entry name" value="Homodimeric domain of signal transducing histidine kinase"/>
    <property type="match status" value="1"/>
</dbReference>
<dbReference type="SUPFAM" id="SSF47226">
    <property type="entry name" value="Histidine-containing phosphotransfer domain, HPT domain"/>
    <property type="match status" value="1"/>
</dbReference>
<dbReference type="PRINTS" id="PR00344">
    <property type="entry name" value="BCTRLSENSOR"/>
</dbReference>
<evidence type="ECO:0000256" key="6">
    <source>
        <dbReference type="ARBA" id="ARBA00022679"/>
    </source>
</evidence>
<dbReference type="InterPro" id="IPR002545">
    <property type="entry name" value="CheW-lke_dom"/>
</dbReference>
<dbReference type="EC" id="2.7.13.3" evidence="2"/>
<dbReference type="SMART" id="SM00260">
    <property type="entry name" value="CheW"/>
    <property type="match status" value="1"/>
</dbReference>
<dbReference type="InterPro" id="IPR036890">
    <property type="entry name" value="HATPase_C_sf"/>
</dbReference>
<dbReference type="InterPro" id="IPR004105">
    <property type="entry name" value="CheA-like_dim"/>
</dbReference>
<dbReference type="AlphaFoldDB" id="A0A4Y4CXM5"/>
<dbReference type="GO" id="GO:0005524">
    <property type="term" value="F:ATP binding"/>
    <property type="evidence" value="ECO:0007669"/>
    <property type="project" value="UniProtKB-KW"/>
</dbReference>
<accession>A0A4Y4CXM5</accession>
<comment type="caution">
    <text evidence="16">The sequence shown here is derived from an EMBL/GenBank/DDBJ whole genome shotgun (WGS) entry which is preliminary data.</text>
</comment>
<dbReference type="SMART" id="SM00073">
    <property type="entry name" value="HPT"/>
    <property type="match status" value="1"/>
</dbReference>
<dbReference type="GO" id="GO:0000155">
    <property type="term" value="F:phosphorelay sensor kinase activity"/>
    <property type="evidence" value="ECO:0007669"/>
    <property type="project" value="InterPro"/>
</dbReference>
<dbReference type="SUPFAM" id="SSF55874">
    <property type="entry name" value="ATPase domain of HSP90 chaperone/DNA topoisomerase II/histidine kinase"/>
    <property type="match status" value="1"/>
</dbReference>
<dbReference type="PROSITE" id="PS50894">
    <property type="entry name" value="HPT"/>
    <property type="match status" value="1"/>
</dbReference>
<dbReference type="Gene3D" id="1.10.287.560">
    <property type="entry name" value="Histidine kinase CheA-like, homodimeric domain"/>
    <property type="match status" value="1"/>
</dbReference>
<comment type="catalytic activity">
    <reaction evidence="1">
        <text>ATP + protein L-histidine = ADP + protein N-phospho-L-histidine.</text>
        <dbReference type="EC" id="2.7.13.3"/>
    </reaction>
</comment>
<dbReference type="SMART" id="SM01231">
    <property type="entry name" value="H-kinase_dim"/>
    <property type="match status" value="1"/>
</dbReference>
<dbReference type="InterPro" id="IPR036097">
    <property type="entry name" value="HisK_dim/P_sf"/>
</dbReference>
<dbReference type="InterPro" id="IPR004358">
    <property type="entry name" value="Sig_transdc_His_kin-like_C"/>
</dbReference>
<evidence type="ECO:0000256" key="11">
    <source>
        <dbReference type="ARBA" id="ARBA00035100"/>
    </source>
</evidence>
<dbReference type="RefSeq" id="WP_141355003.1">
    <property type="nucleotide sequence ID" value="NZ_BJNV01000113.1"/>
</dbReference>
<evidence type="ECO:0000256" key="4">
    <source>
        <dbReference type="ARBA" id="ARBA00022500"/>
    </source>
</evidence>
<evidence type="ECO:0000313" key="16">
    <source>
        <dbReference type="EMBL" id="GEC97698.1"/>
    </source>
</evidence>
<evidence type="ECO:0000256" key="5">
    <source>
        <dbReference type="ARBA" id="ARBA00022553"/>
    </source>
</evidence>
<dbReference type="FunFam" id="2.30.30.40:FF:000048">
    <property type="entry name" value="Chemotaxis protein CheA, putative"/>
    <property type="match status" value="1"/>
</dbReference>
<evidence type="ECO:0000313" key="17">
    <source>
        <dbReference type="Proteomes" id="UP000318422"/>
    </source>
</evidence>
<dbReference type="CDD" id="cd00088">
    <property type="entry name" value="HPT"/>
    <property type="match status" value="1"/>
</dbReference>
<keyword evidence="17" id="KW-1185">Reference proteome</keyword>
<dbReference type="Proteomes" id="UP000318422">
    <property type="component" value="Unassembled WGS sequence"/>
</dbReference>
<dbReference type="InterPro" id="IPR051315">
    <property type="entry name" value="Bact_Chemotaxis_CheA"/>
</dbReference>
<dbReference type="Pfam" id="PF02895">
    <property type="entry name" value="H-kinase_dim"/>
    <property type="match status" value="1"/>
</dbReference>
<feature type="domain" description="Histidine kinase" evidence="13">
    <location>
        <begin position="401"/>
        <end position="610"/>
    </location>
</feature>
<dbReference type="Gene3D" id="3.30.565.10">
    <property type="entry name" value="Histidine kinase-like ATPase, C-terminal domain"/>
    <property type="match status" value="1"/>
</dbReference>
<dbReference type="GO" id="GO:0006935">
    <property type="term" value="P:chemotaxis"/>
    <property type="evidence" value="ECO:0007669"/>
    <property type="project" value="UniProtKB-KW"/>
</dbReference>
<dbReference type="Pfam" id="PF02518">
    <property type="entry name" value="HATPase_c"/>
    <property type="match status" value="1"/>
</dbReference>
<evidence type="ECO:0000256" key="10">
    <source>
        <dbReference type="ARBA" id="ARBA00023012"/>
    </source>
</evidence>
<dbReference type="InterPro" id="IPR036641">
    <property type="entry name" value="HPT_dom_sf"/>
</dbReference>
<feature type="modified residue" description="Phosphohistidine" evidence="12">
    <location>
        <position position="48"/>
    </location>
</feature>
<dbReference type="Gene3D" id="1.20.120.160">
    <property type="entry name" value="HPT domain"/>
    <property type="match status" value="1"/>
</dbReference>
<evidence type="ECO:0000259" key="13">
    <source>
        <dbReference type="PROSITE" id="PS50109"/>
    </source>
</evidence>
<evidence type="ECO:0000256" key="7">
    <source>
        <dbReference type="ARBA" id="ARBA00022741"/>
    </source>
</evidence>
<proteinExistence type="predicted"/>
<dbReference type="InterPro" id="IPR037006">
    <property type="entry name" value="CheA-like_homodim_sf"/>
</dbReference>
<dbReference type="PANTHER" id="PTHR43395:SF10">
    <property type="entry name" value="CHEMOTAXIS PROTEIN CHEA"/>
    <property type="match status" value="1"/>
</dbReference>
<gene>
    <name evidence="16" type="ORF">ZRA01_37710</name>
</gene>
<dbReference type="SUPFAM" id="SSF50341">
    <property type="entry name" value="CheW-like"/>
    <property type="match status" value="1"/>
</dbReference>
<keyword evidence="9" id="KW-0067">ATP-binding</keyword>
<dbReference type="PANTHER" id="PTHR43395">
    <property type="entry name" value="SENSOR HISTIDINE KINASE CHEA"/>
    <property type="match status" value="1"/>
</dbReference>
<reference evidence="16 17" key="1">
    <citation type="submission" date="2019-06" db="EMBL/GenBank/DDBJ databases">
        <title>Whole genome shotgun sequence of Zoogloea ramigera NBRC 15342.</title>
        <authorList>
            <person name="Hosoyama A."/>
            <person name="Uohara A."/>
            <person name="Ohji S."/>
            <person name="Ichikawa N."/>
        </authorList>
    </citation>
    <scope>NUCLEOTIDE SEQUENCE [LARGE SCALE GENOMIC DNA]</scope>
    <source>
        <strain evidence="16 17">NBRC 15342</strain>
    </source>
</reference>
<keyword evidence="5 12" id="KW-0597">Phosphoprotein</keyword>
<evidence type="ECO:0000256" key="3">
    <source>
        <dbReference type="ARBA" id="ARBA00021495"/>
    </source>
</evidence>
<dbReference type="Gene3D" id="2.30.30.40">
    <property type="entry name" value="SH3 Domains"/>
    <property type="match status" value="1"/>
</dbReference>
<evidence type="ECO:0000256" key="8">
    <source>
        <dbReference type="ARBA" id="ARBA00022777"/>
    </source>
</evidence>
<dbReference type="SMART" id="SM00387">
    <property type="entry name" value="HATPase_c"/>
    <property type="match status" value="1"/>
</dbReference>
<keyword evidence="7" id="KW-0547">Nucleotide-binding</keyword>
<name>A0A4Y4CXM5_ZOORA</name>
<dbReference type="InterPro" id="IPR003594">
    <property type="entry name" value="HATPase_dom"/>
</dbReference>
<dbReference type="PROSITE" id="PS50109">
    <property type="entry name" value="HIS_KIN"/>
    <property type="match status" value="1"/>
</dbReference>
<evidence type="ECO:0000256" key="2">
    <source>
        <dbReference type="ARBA" id="ARBA00012438"/>
    </source>
</evidence>
<evidence type="ECO:0000256" key="9">
    <source>
        <dbReference type="ARBA" id="ARBA00022840"/>
    </source>
</evidence>
<dbReference type="InterPro" id="IPR005467">
    <property type="entry name" value="His_kinase_dom"/>
</dbReference>
<dbReference type="InterPro" id="IPR008207">
    <property type="entry name" value="Sig_transdc_His_kin_Hpt_dom"/>
</dbReference>
<dbReference type="InterPro" id="IPR036061">
    <property type="entry name" value="CheW-like_dom_sf"/>
</dbReference>
<sequence>MAIDMSQFYQVFFEEAAEHLASMEALLLAINPAAPDPEEVNALFRAAHSIKGSSGTFGFQDMMEVTHILETMLDRVRKGEAPLTDDMVDASLVAGDVLKNLLGAHRGEDEADRAAAEAICHRLEALCRALDTPAEVVPPPAPTANPEPATAPAAEASFDLHFRISGEPAAASAGLASLVDELSSFGRVETVAAPREPGDECHLRIVTEASPETLAGVVDFVADAASLRVEPVAATAPPVEEEAYGFFTELQQVVDDAYGFFEPLPELAAVSEPYGLFSNVEVAVEPYGFFTDLPLPEPAPPLVLATPAEETAYGLFEPMASPPQSPPAAAEPAALQPPAPAAELAPAVVKKAPAKPAGAGDSGSIRVSVEKVDQMINLVGELVITQAMLTQAASNVDPVVFERLINGLAQLERNTRDLQESVMSIRMMPISVVFSRFPRVVRDLSQKLGKQVELKTIGETTEMDKSLVERITDPLTHLVRNSLDHGLETPERRRAAGKPETGTITLSAYHQSGNIVIEVGDDGAGLNRARILAKAKERGMAVSDAMSDQEVWQLIMEPGFSTAEQVTEVSGRGVGMDVVKKNISAMGGRIELESMTGVGTRITVRLPLTLAILDGMSVGVGPETYIIPLGYVMESMQPERGMMKSVSGVERLIQVRGEYLPVICLHEVFHIGGAITEWSKGIMVVLEADGQSAALFIDQLIGQHQVVIKSLEANYRRVPGIAGATIMGDGRVALILDVPVLVDMARRVLPAAA</sequence>
<keyword evidence="8" id="KW-0418">Kinase</keyword>
<dbReference type="GO" id="GO:0005737">
    <property type="term" value="C:cytoplasm"/>
    <property type="evidence" value="ECO:0007669"/>
    <property type="project" value="InterPro"/>
</dbReference>
<comment type="function">
    <text evidence="11">Involved in the transmission of sensory signals from the chemoreceptors to the flagellar motors. CheA is autophosphorylated; it can transfer its phosphate group to either CheB or CheY.</text>
</comment>
<protein>
    <recommendedName>
        <fullName evidence="3">Chemotaxis protein CheA</fullName>
        <ecNumber evidence="2">2.7.13.3</ecNumber>
    </recommendedName>
</protein>
<dbReference type="CDD" id="cd00731">
    <property type="entry name" value="CheA_reg"/>
    <property type="match status" value="1"/>
</dbReference>
<evidence type="ECO:0000259" key="14">
    <source>
        <dbReference type="PROSITE" id="PS50851"/>
    </source>
</evidence>